<evidence type="ECO:0000313" key="2">
    <source>
        <dbReference type="EMBL" id="AEK07038.1"/>
    </source>
</evidence>
<accession>G1BTA6</accession>
<gene>
    <name evidence="2" type="primary">239</name>
    <name evidence="2" type="ORF">DRAZDYS_239</name>
</gene>
<sequence length="242" mass="28111">MKIIIGTYRADKAMIDRCLSSIIDHLSDTEPLEFWFVDDSADDDFRGWLETFGNVVGLGRDRQGYTKAMDRVCKLMRTFEDDYVMFWEEDFVAVRRVALDLIRAELQRRPQLAQIVLPRQPWFPNEIEAGSMMQALADRKNDTYSTRLVPDALVPIALHIHTMTFSCNPAVWAPMAYRWPWPQCGGSEDEKTRYLREDDKALFAFWGDEVLVHHDGERVGHGYWTDRGLRRRGHPLSSWAGP</sequence>
<evidence type="ECO:0000259" key="1">
    <source>
        <dbReference type="Pfam" id="PF00535"/>
    </source>
</evidence>
<evidence type="ECO:0000313" key="3">
    <source>
        <dbReference type="Proteomes" id="UP000224140"/>
    </source>
</evidence>
<dbReference type="InterPro" id="IPR029044">
    <property type="entry name" value="Nucleotide-diphossugar_trans"/>
</dbReference>
<dbReference type="EMBL" id="JF704116">
    <property type="protein sequence ID" value="AEK07038.1"/>
    <property type="molecule type" value="Genomic_DNA"/>
</dbReference>
<organism evidence="2 3">
    <name type="scientific">Mycobacterium phage Drazdys</name>
    <dbReference type="NCBI Taxonomy" id="1034132"/>
    <lineage>
        <taxon>Viruses</taxon>
        <taxon>Duplodnaviria</taxon>
        <taxon>Heunggongvirae</taxon>
        <taxon>Uroviricota</taxon>
        <taxon>Caudoviricetes</taxon>
        <taxon>Ceeclamvirinae</taxon>
        <taxon>Bixzunavirus</taxon>
        <taxon>Bixzunavirus Bxz1</taxon>
    </lineage>
</organism>
<proteinExistence type="predicted"/>
<dbReference type="Gene3D" id="3.90.550.10">
    <property type="entry name" value="Spore Coat Polysaccharide Biosynthesis Protein SpsA, Chain A"/>
    <property type="match status" value="1"/>
</dbReference>
<dbReference type="Proteomes" id="UP000224140">
    <property type="component" value="Segment"/>
</dbReference>
<dbReference type="CDD" id="cd00761">
    <property type="entry name" value="Glyco_tranf_GTA_type"/>
    <property type="match status" value="1"/>
</dbReference>
<name>G1BTA6_9CAUD</name>
<dbReference type="InterPro" id="IPR001173">
    <property type="entry name" value="Glyco_trans_2-like"/>
</dbReference>
<dbReference type="Pfam" id="PF00535">
    <property type="entry name" value="Glycos_transf_2"/>
    <property type="match status" value="1"/>
</dbReference>
<reference evidence="2 3" key="1">
    <citation type="journal article" date="2012" name="J. Virol.">
        <title>Complete Genome Sequences of 138 Mycobacteriophages.</title>
        <authorList>
            <consortium name="the Science Education Alliance Phage Hunters Advancing Genomics and Evolutionary Science Program"/>
            <consortium name="the KwaZulu-Natal Research Institute for Tuberculosis and HIV Mycobacterial Genetics Course Students"/>
            <consortium name="the Phage Hunters Integrating Research and Education Program"/>
            <person name="Hatfull G.F."/>
        </authorList>
    </citation>
    <scope>NUCLEOTIDE SEQUENCE [LARGE SCALE GENOMIC DNA]</scope>
    <source>
        <strain evidence="2 3">Drazdys</strain>
    </source>
</reference>
<protein>
    <recommendedName>
        <fullName evidence="1">Glycosyltransferase 2-like domain-containing protein</fullName>
    </recommendedName>
</protein>
<dbReference type="SUPFAM" id="SSF53448">
    <property type="entry name" value="Nucleotide-diphospho-sugar transferases"/>
    <property type="match status" value="1"/>
</dbReference>
<feature type="domain" description="Glycosyltransferase 2-like" evidence="1">
    <location>
        <begin position="3"/>
        <end position="96"/>
    </location>
</feature>